<sequence>MKSVLIHVVIIRWSKLFYKKVLKNEVGMIKMNILINTSFTIRIAKHVENMHQ</sequence>
<accession>A0AA47EK02</accession>
<dbReference type="EMBL" id="CP086239">
    <property type="protein sequence ID" value="WAG61632.1"/>
    <property type="molecule type" value="Genomic_DNA"/>
</dbReference>
<protein>
    <submittedName>
        <fullName evidence="1">Uncharacterized protein</fullName>
    </submittedName>
</protein>
<reference evidence="1" key="1">
    <citation type="submission" date="2021-11" db="EMBL/GenBank/DDBJ databases">
        <title>Clostridia strains as spoilage organisms.</title>
        <authorList>
            <person name="Wambui J."/>
            <person name="Stevens M.J.A."/>
            <person name="Stephan R."/>
        </authorList>
    </citation>
    <scope>NUCLEOTIDE SEQUENCE</scope>
    <source>
        <strain evidence="1">CF009</strain>
    </source>
</reference>
<gene>
    <name evidence="1" type="ORF">LL038_05155</name>
</gene>
<dbReference type="Proteomes" id="UP001164733">
    <property type="component" value="Chromosome"/>
</dbReference>
<dbReference type="AlphaFoldDB" id="A0AA47EK02"/>
<name>A0AA47EK02_9CLOT</name>
<evidence type="ECO:0000313" key="1">
    <source>
        <dbReference type="EMBL" id="WAG61632.1"/>
    </source>
</evidence>
<organism evidence="1 2">
    <name type="scientific">Clostridium estertheticum</name>
    <dbReference type="NCBI Taxonomy" id="238834"/>
    <lineage>
        <taxon>Bacteria</taxon>
        <taxon>Bacillati</taxon>
        <taxon>Bacillota</taxon>
        <taxon>Clostridia</taxon>
        <taxon>Eubacteriales</taxon>
        <taxon>Clostridiaceae</taxon>
        <taxon>Clostridium</taxon>
    </lineage>
</organism>
<evidence type="ECO:0000313" key="2">
    <source>
        <dbReference type="Proteomes" id="UP001164733"/>
    </source>
</evidence>
<proteinExistence type="predicted"/>